<accession>A0A1H2B044</accession>
<dbReference type="Gene3D" id="3.40.50.1820">
    <property type="entry name" value="alpha/beta hydrolase"/>
    <property type="match status" value="1"/>
</dbReference>
<keyword evidence="4" id="KW-1185">Reference proteome</keyword>
<dbReference type="EMBL" id="LT629779">
    <property type="protein sequence ID" value="SDT51543.1"/>
    <property type="molecule type" value="Genomic_DNA"/>
</dbReference>
<organism evidence="3 4">
    <name type="scientific">Pseudarthrobacter equi</name>
    <dbReference type="NCBI Taxonomy" id="728066"/>
    <lineage>
        <taxon>Bacteria</taxon>
        <taxon>Bacillati</taxon>
        <taxon>Actinomycetota</taxon>
        <taxon>Actinomycetes</taxon>
        <taxon>Micrococcales</taxon>
        <taxon>Micrococcaceae</taxon>
        <taxon>Pseudarthrobacter</taxon>
    </lineage>
</organism>
<sequence>MLGELTAETVANRNNVTVLGRADGPVMMFAHGYGCDQDMWRRLVPYFAADYRVVLFDHVGAGHSDLEAYDREKYGTLDGYATDVLEICEALDLDDVILVGHSVSAMIALIAAAREPERFARLILVAPSPRYTDDADDGYVGGFSHEDIEGLLESLDSNYFAWAEALAPMAMGNAGTPEYAEELRSSICRTNPSIARHFARVTFLSDTRHVLPQVQCDSLILQCTDDLLAPAAVGSYVHQQLGHSSLVQLTATGHCPHVSAPEATAAAILHYLHPRP</sequence>
<evidence type="ECO:0000313" key="3">
    <source>
        <dbReference type="EMBL" id="SDT51543.1"/>
    </source>
</evidence>
<protein>
    <submittedName>
        <fullName evidence="3">Pimeloyl-ACP methyl ester carboxylesterase</fullName>
    </submittedName>
</protein>
<dbReference type="InterPro" id="IPR000073">
    <property type="entry name" value="AB_hydrolase_1"/>
</dbReference>
<evidence type="ECO:0000256" key="1">
    <source>
        <dbReference type="ARBA" id="ARBA00008645"/>
    </source>
</evidence>
<name>A0A1H2B044_9MICC</name>
<dbReference type="RefSeq" id="WP_091722341.1">
    <property type="nucleotide sequence ID" value="NZ_CAUQLD010000004.1"/>
</dbReference>
<dbReference type="SUPFAM" id="SSF53474">
    <property type="entry name" value="alpha/beta-Hydrolases"/>
    <property type="match status" value="1"/>
</dbReference>
<dbReference type="InterPro" id="IPR029058">
    <property type="entry name" value="AB_hydrolase_fold"/>
</dbReference>
<reference evidence="4" key="1">
    <citation type="submission" date="2016-10" db="EMBL/GenBank/DDBJ databases">
        <authorList>
            <person name="Varghese N."/>
            <person name="Submissions S."/>
        </authorList>
    </citation>
    <scope>NUCLEOTIDE SEQUENCE [LARGE SCALE GENOMIC DNA]</scope>
    <source>
        <strain evidence="4">IMMIB L-1606</strain>
    </source>
</reference>
<dbReference type="Pfam" id="PF00561">
    <property type="entry name" value="Abhydrolase_1"/>
    <property type="match status" value="1"/>
</dbReference>
<dbReference type="Proteomes" id="UP000198751">
    <property type="component" value="Chromosome I"/>
</dbReference>
<comment type="similarity">
    <text evidence="1">Belongs to the AB hydrolase superfamily.</text>
</comment>
<gene>
    <name evidence="3" type="ORF">SAMN04489743_3325</name>
</gene>
<evidence type="ECO:0000259" key="2">
    <source>
        <dbReference type="Pfam" id="PF00561"/>
    </source>
</evidence>
<feature type="domain" description="AB hydrolase-1" evidence="2">
    <location>
        <begin position="25"/>
        <end position="259"/>
    </location>
</feature>
<dbReference type="AlphaFoldDB" id="A0A1H2B044"/>
<dbReference type="PANTHER" id="PTHR43039">
    <property type="entry name" value="ESTERASE-RELATED"/>
    <property type="match status" value="1"/>
</dbReference>
<dbReference type="OrthoDB" id="8680283at2"/>
<evidence type="ECO:0000313" key="4">
    <source>
        <dbReference type="Proteomes" id="UP000198751"/>
    </source>
</evidence>
<dbReference type="GO" id="GO:0003824">
    <property type="term" value="F:catalytic activity"/>
    <property type="evidence" value="ECO:0007669"/>
    <property type="project" value="UniProtKB-ARBA"/>
</dbReference>
<dbReference type="PRINTS" id="PR00111">
    <property type="entry name" value="ABHYDROLASE"/>
</dbReference>
<proteinExistence type="inferred from homology"/>